<accession>D7CDI8</accession>
<feature type="domain" description="Transposase IS701-like DDE" evidence="2">
    <location>
        <begin position="12"/>
        <end position="120"/>
    </location>
</feature>
<dbReference type="eggNOG" id="COG5659">
    <property type="taxonomic scope" value="Bacteria"/>
</dbReference>
<dbReference type="Pfam" id="PF13546">
    <property type="entry name" value="DDE_5"/>
    <property type="match status" value="1"/>
</dbReference>
<feature type="compositionally biased region" description="Basic and acidic residues" evidence="1">
    <location>
        <begin position="200"/>
        <end position="218"/>
    </location>
</feature>
<evidence type="ECO:0000259" key="2">
    <source>
        <dbReference type="Pfam" id="PF13546"/>
    </source>
</evidence>
<gene>
    <name evidence="3" type="ordered locus">SBI_09912</name>
</gene>
<protein>
    <recommendedName>
        <fullName evidence="2">Transposase IS701-like DDE domain-containing protein</fullName>
    </recommendedName>
</protein>
<dbReference type="KEGG" id="sbh:SBI_09912"/>
<dbReference type="HOGENOM" id="CLU_1266264_0_0_11"/>
<dbReference type="InterPro" id="IPR038721">
    <property type="entry name" value="IS701-like_DDE_dom"/>
</dbReference>
<feature type="region of interest" description="Disordered" evidence="1">
    <location>
        <begin position="177"/>
        <end position="218"/>
    </location>
</feature>
<dbReference type="EMBL" id="CP002047">
    <property type="protein sequence ID" value="ADI13030.1"/>
    <property type="molecule type" value="Genomic_DNA"/>
</dbReference>
<evidence type="ECO:0000313" key="3">
    <source>
        <dbReference type="EMBL" id="ADI13030.1"/>
    </source>
</evidence>
<keyword evidence="4" id="KW-1185">Reference proteome</keyword>
<reference evidence="3 4" key="1">
    <citation type="journal article" date="2010" name="J. Bacteriol.">
        <title>Genome sequence of the milbemycin-producing bacterium Streptomyces bingchenggensis.</title>
        <authorList>
            <person name="Wang X.J."/>
            <person name="Yan Y.J."/>
            <person name="Zhang B."/>
            <person name="An J."/>
            <person name="Wang J.J."/>
            <person name="Tian J."/>
            <person name="Jiang L."/>
            <person name="Chen Y.H."/>
            <person name="Huang S.X."/>
            <person name="Yin M."/>
            <person name="Zhang J."/>
            <person name="Gao A.L."/>
            <person name="Liu C.X."/>
            <person name="Zhu Z.X."/>
            <person name="Xiang W.S."/>
        </authorList>
    </citation>
    <scope>NUCLEOTIDE SEQUENCE [LARGE SCALE GENOMIC DNA]</scope>
    <source>
        <strain evidence="3 4">BCW-1</strain>
    </source>
</reference>
<dbReference type="STRING" id="749414.SBI_09912"/>
<name>D7CDI8_STRBB</name>
<dbReference type="AlphaFoldDB" id="D7CDI8"/>
<evidence type="ECO:0000256" key="1">
    <source>
        <dbReference type="SAM" id="MobiDB-lite"/>
    </source>
</evidence>
<organism evidence="3 4">
    <name type="scientific">Streptomyces bingchenggensis (strain BCW-1)</name>
    <dbReference type="NCBI Taxonomy" id="749414"/>
    <lineage>
        <taxon>Bacteria</taxon>
        <taxon>Bacillati</taxon>
        <taxon>Actinomycetota</taxon>
        <taxon>Actinomycetes</taxon>
        <taxon>Kitasatosporales</taxon>
        <taxon>Streptomycetaceae</taxon>
        <taxon>Streptomyces</taxon>
    </lineage>
</organism>
<proteinExistence type="predicted"/>
<dbReference type="Proteomes" id="UP000000377">
    <property type="component" value="Chromosome"/>
</dbReference>
<sequence>MLLGTGLERVWHHARCHRLFSTARWPADQVGPALAGPVVARLLPDGAPLQAAVDDTLFTRSGKKVSGAARQHDGAAKGPRPAGFGNCWVIAGTVVTVPFLTRPVCLPVLARLWRPRHTAKIALAREMTELLAAHFPDRTLHTVGVPGDTHRPLPAAGLAPNQGPPLRTYRHRFPGRTDLPVVRLPPHPARQSCPGLEQQPRTRHEPGPRLRRRPGLDR</sequence>
<evidence type="ECO:0000313" key="4">
    <source>
        <dbReference type="Proteomes" id="UP000000377"/>
    </source>
</evidence>